<dbReference type="GO" id="GO:0036094">
    <property type="term" value="F:small molecule binding"/>
    <property type="evidence" value="ECO:0007669"/>
    <property type="project" value="InterPro"/>
</dbReference>
<keyword evidence="6" id="KW-1015">Disulfide bond</keyword>
<keyword evidence="4" id="KW-0732">Signal</keyword>
<protein>
    <recommendedName>
        <fullName evidence="7">Lipocalin/cytosolic fatty-acid binding domain-containing protein</fullName>
    </recommendedName>
</protein>
<accession>A0A8C6I5D0</accession>
<dbReference type="Proteomes" id="UP000694415">
    <property type="component" value="Unplaced"/>
</dbReference>
<evidence type="ECO:0000256" key="2">
    <source>
        <dbReference type="ARBA" id="ARBA00006889"/>
    </source>
</evidence>
<dbReference type="Pfam" id="PF00061">
    <property type="entry name" value="Lipocalin"/>
    <property type="match status" value="1"/>
</dbReference>
<evidence type="ECO:0000313" key="8">
    <source>
        <dbReference type="Ensembl" id="ENSMSIP00000031603.1"/>
    </source>
</evidence>
<organism evidence="8 9">
    <name type="scientific">Mus spicilegus</name>
    <name type="common">Mound-building mouse</name>
    <dbReference type="NCBI Taxonomy" id="10103"/>
    <lineage>
        <taxon>Eukaryota</taxon>
        <taxon>Metazoa</taxon>
        <taxon>Chordata</taxon>
        <taxon>Craniata</taxon>
        <taxon>Vertebrata</taxon>
        <taxon>Euteleostomi</taxon>
        <taxon>Mammalia</taxon>
        <taxon>Eutheria</taxon>
        <taxon>Euarchontoglires</taxon>
        <taxon>Glires</taxon>
        <taxon>Rodentia</taxon>
        <taxon>Myomorpha</taxon>
        <taxon>Muroidea</taxon>
        <taxon>Muridae</taxon>
        <taxon>Murinae</taxon>
        <taxon>Mus</taxon>
        <taxon>Mus</taxon>
    </lineage>
</organism>
<comment type="similarity">
    <text evidence="2">Belongs to the calycin superfamily. Lipocalin family.</text>
</comment>
<feature type="domain" description="Lipocalin/cytosolic fatty-acid binding" evidence="7">
    <location>
        <begin position="11"/>
        <end position="82"/>
    </location>
</feature>
<dbReference type="GO" id="GO:0005615">
    <property type="term" value="C:extracellular space"/>
    <property type="evidence" value="ECO:0007669"/>
    <property type="project" value="TreeGrafter"/>
</dbReference>
<dbReference type="Ensembl" id="ENSMSIT00000039846.1">
    <property type="protein sequence ID" value="ENSMSIP00000031603.1"/>
    <property type="gene ID" value="ENSMSIG00000026451.1"/>
</dbReference>
<dbReference type="GeneTree" id="ENSGT01050000244868"/>
<evidence type="ECO:0000256" key="3">
    <source>
        <dbReference type="ARBA" id="ARBA00022525"/>
    </source>
</evidence>
<dbReference type="Gene3D" id="2.40.128.20">
    <property type="match status" value="1"/>
</dbReference>
<sequence length="109" mass="12893">YVFDRTRKGYPSYDGFNTFTILKTDYDNYIMFYLINKKDGETFQMMALYGQEPDLSSNIKEKFAKLSEEHGFVRENIIDLSNASKSGFIYFSHPEYFIIEETNTVGYHF</sequence>
<dbReference type="PRINTS" id="PR01221">
    <property type="entry name" value="MAJORURINARY"/>
</dbReference>
<evidence type="ECO:0000313" key="9">
    <source>
        <dbReference type="Proteomes" id="UP000694415"/>
    </source>
</evidence>
<dbReference type="GO" id="GO:0005550">
    <property type="term" value="F:pheromone binding"/>
    <property type="evidence" value="ECO:0007669"/>
    <property type="project" value="UniProtKB-KW"/>
</dbReference>
<reference evidence="8" key="2">
    <citation type="submission" date="2025-09" db="UniProtKB">
        <authorList>
            <consortium name="Ensembl"/>
        </authorList>
    </citation>
    <scope>IDENTIFICATION</scope>
</reference>
<dbReference type="InterPro" id="IPR000566">
    <property type="entry name" value="Lipocln_cytosolic_FA-bd_dom"/>
</dbReference>
<keyword evidence="3" id="KW-0964">Secreted</keyword>
<comment type="subcellular location">
    <subcellularLocation>
        <location evidence="1">Secreted</location>
    </subcellularLocation>
</comment>
<evidence type="ECO:0000259" key="7">
    <source>
        <dbReference type="Pfam" id="PF00061"/>
    </source>
</evidence>
<dbReference type="PANTHER" id="PTHR11430:SF76">
    <property type="entry name" value="MAJOR URINARY PROTEIN 1-RELATED"/>
    <property type="match status" value="1"/>
</dbReference>
<dbReference type="PANTHER" id="PTHR11430">
    <property type="entry name" value="LIPOCALIN"/>
    <property type="match status" value="1"/>
</dbReference>
<keyword evidence="9" id="KW-1185">Reference proteome</keyword>
<dbReference type="AlphaFoldDB" id="A0A8C6I5D0"/>
<dbReference type="InterPro" id="IPR002345">
    <property type="entry name" value="Lipocalin"/>
</dbReference>
<dbReference type="PRINTS" id="PR00179">
    <property type="entry name" value="LIPOCALIN"/>
</dbReference>
<evidence type="ECO:0000256" key="5">
    <source>
        <dbReference type="ARBA" id="ARBA00023106"/>
    </source>
</evidence>
<evidence type="ECO:0000256" key="1">
    <source>
        <dbReference type="ARBA" id="ARBA00004613"/>
    </source>
</evidence>
<reference evidence="8" key="1">
    <citation type="submission" date="2025-08" db="UniProtKB">
        <authorList>
            <consortium name="Ensembl"/>
        </authorList>
    </citation>
    <scope>IDENTIFICATION</scope>
</reference>
<dbReference type="InterPro" id="IPR002971">
    <property type="entry name" value="Maj_urinary"/>
</dbReference>
<keyword evidence="5" id="KW-0590">Pheromone-binding</keyword>
<evidence type="ECO:0000256" key="4">
    <source>
        <dbReference type="ARBA" id="ARBA00022729"/>
    </source>
</evidence>
<dbReference type="SUPFAM" id="SSF50814">
    <property type="entry name" value="Lipocalins"/>
    <property type="match status" value="1"/>
</dbReference>
<evidence type="ECO:0000256" key="6">
    <source>
        <dbReference type="ARBA" id="ARBA00023157"/>
    </source>
</evidence>
<proteinExistence type="inferred from homology"/>
<name>A0A8C6I5D0_MUSSI</name>
<dbReference type="InterPro" id="IPR012674">
    <property type="entry name" value="Calycin"/>
</dbReference>